<sequence>MLRIIPFYPTEAKLVTALKRGEARAQKVVYERYSGKMLAICVRYVANRADAEEVMIDGFMRIYEKIDQFREEGSFEGWMKRVMVTESLMFLRKKKAWRQEIPIEDMGVEPDYHWAETSLESEDLMRLVNQLPDGYRTVFNLYAIEGYSHAEIAEMLKISEGTSKSQLSRARTLLQVGLKKIQEYHYEEAYRKTAN</sequence>
<comment type="similarity">
    <text evidence="1">Belongs to the sigma-70 factor family. ECF subfamily.</text>
</comment>
<evidence type="ECO:0000256" key="4">
    <source>
        <dbReference type="ARBA" id="ARBA00023163"/>
    </source>
</evidence>
<keyword evidence="2" id="KW-0805">Transcription regulation</keyword>
<gene>
    <name evidence="7" type="ORF">BLX24_11835</name>
</gene>
<dbReference type="InterPro" id="IPR007627">
    <property type="entry name" value="RNA_pol_sigma70_r2"/>
</dbReference>
<dbReference type="InterPro" id="IPR013324">
    <property type="entry name" value="RNA_pol_sigma_r3/r4-like"/>
</dbReference>
<dbReference type="Pfam" id="PF08281">
    <property type="entry name" value="Sigma70_r4_2"/>
    <property type="match status" value="1"/>
</dbReference>
<keyword evidence="3" id="KW-0731">Sigma factor</keyword>
<evidence type="ECO:0000313" key="8">
    <source>
        <dbReference type="Proteomes" id="UP000181790"/>
    </source>
</evidence>
<keyword evidence="8" id="KW-1185">Reference proteome</keyword>
<evidence type="ECO:0000259" key="6">
    <source>
        <dbReference type="Pfam" id="PF08281"/>
    </source>
</evidence>
<evidence type="ECO:0000259" key="5">
    <source>
        <dbReference type="Pfam" id="PF04542"/>
    </source>
</evidence>
<organism evidence="7 8">
    <name type="scientific">Arsenicibacter rosenii</name>
    <dbReference type="NCBI Taxonomy" id="1750698"/>
    <lineage>
        <taxon>Bacteria</taxon>
        <taxon>Pseudomonadati</taxon>
        <taxon>Bacteroidota</taxon>
        <taxon>Cytophagia</taxon>
        <taxon>Cytophagales</taxon>
        <taxon>Spirosomataceae</taxon>
        <taxon>Arsenicibacter</taxon>
    </lineage>
</organism>
<proteinExistence type="inferred from homology"/>
<dbReference type="InterPro" id="IPR036388">
    <property type="entry name" value="WH-like_DNA-bd_sf"/>
</dbReference>
<keyword evidence="4" id="KW-0804">Transcription</keyword>
<evidence type="ECO:0000256" key="3">
    <source>
        <dbReference type="ARBA" id="ARBA00023082"/>
    </source>
</evidence>
<dbReference type="GO" id="GO:0003677">
    <property type="term" value="F:DNA binding"/>
    <property type="evidence" value="ECO:0007669"/>
    <property type="project" value="InterPro"/>
</dbReference>
<dbReference type="GO" id="GO:0016987">
    <property type="term" value="F:sigma factor activity"/>
    <property type="evidence" value="ECO:0007669"/>
    <property type="project" value="UniProtKB-KW"/>
</dbReference>
<dbReference type="EMBL" id="MORL01000005">
    <property type="protein sequence ID" value="OIN58908.1"/>
    <property type="molecule type" value="Genomic_DNA"/>
</dbReference>
<dbReference type="Pfam" id="PF04542">
    <property type="entry name" value="Sigma70_r2"/>
    <property type="match status" value="1"/>
</dbReference>
<feature type="domain" description="RNA polymerase sigma-70 region 2" evidence="5">
    <location>
        <begin position="30"/>
        <end position="95"/>
    </location>
</feature>
<dbReference type="InterPro" id="IPR013325">
    <property type="entry name" value="RNA_pol_sigma_r2"/>
</dbReference>
<dbReference type="SUPFAM" id="SSF88946">
    <property type="entry name" value="Sigma2 domain of RNA polymerase sigma factors"/>
    <property type="match status" value="1"/>
</dbReference>
<dbReference type="InterPro" id="IPR013249">
    <property type="entry name" value="RNA_pol_sigma70_r4_t2"/>
</dbReference>
<feature type="domain" description="RNA polymerase sigma factor 70 region 4 type 2" evidence="6">
    <location>
        <begin position="122"/>
        <end position="173"/>
    </location>
</feature>
<dbReference type="Proteomes" id="UP000181790">
    <property type="component" value="Unassembled WGS sequence"/>
</dbReference>
<comment type="caution">
    <text evidence="7">The sequence shown here is derived from an EMBL/GenBank/DDBJ whole genome shotgun (WGS) entry which is preliminary data.</text>
</comment>
<dbReference type="InterPro" id="IPR014284">
    <property type="entry name" value="RNA_pol_sigma-70_dom"/>
</dbReference>
<dbReference type="OrthoDB" id="941544at2"/>
<name>A0A1S2VM87_9BACT</name>
<dbReference type="AlphaFoldDB" id="A0A1S2VM87"/>
<dbReference type="SUPFAM" id="SSF88659">
    <property type="entry name" value="Sigma3 and sigma4 domains of RNA polymerase sigma factors"/>
    <property type="match status" value="1"/>
</dbReference>
<dbReference type="RefSeq" id="WP_071503359.1">
    <property type="nucleotide sequence ID" value="NZ_MORL01000005.1"/>
</dbReference>
<dbReference type="NCBIfam" id="TIGR02937">
    <property type="entry name" value="sigma70-ECF"/>
    <property type="match status" value="1"/>
</dbReference>
<dbReference type="PANTHER" id="PTHR43133">
    <property type="entry name" value="RNA POLYMERASE ECF-TYPE SIGMA FACTO"/>
    <property type="match status" value="1"/>
</dbReference>
<dbReference type="CDD" id="cd06171">
    <property type="entry name" value="Sigma70_r4"/>
    <property type="match status" value="1"/>
</dbReference>
<evidence type="ECO:0000256" key="2">
    <source>
        <dbReference type="ARBA" id="ARBA00023015"/>
    </source>
</evidence>
<dbReference type="Gene3D" id="1.10.10.10">
    <property type="entry name" value="Winged helix-like DNA-binding domain superfamily/Winged helix DNA-binding domain"/>
    <property type="match status" value="1"/>
</dbReference>
<protein>
    <submittedName>
        <fullName evidence="7">RNA polymerase subunit sigma-70</fullName>
    </submittedName>
</protein>
<dbReference type="PANTHER" id="PTHR43133:SF46">
    <property type="entry name" value="RNA POLYMERASE SIGMA-70 FACTOR ECF SUBFAMILY"/>
    <property type="match status" value="1"/>
</dbReference>
<dbReference type="GO" id="GO:0006352">
    <property type="term" value="P:DNA-templated transcription initiation"/>
    <property type="evidence" value="ECO:0007669"/>
    <property type="project" value="InterPro"/>
</dbReference>
<evidence type="ECO:0000313" key="7">
    <source>
        <dbReference type="EMBL" id="OIN58908.1"/>
    </source>
</evidence>
<dbReference type="Gene3D" id="1.10.1740.10">
    <property type="match status" value="1"/>
</dbReference>
<reference evidence="7 8" key="1">
    <citation type="submission" date="2016-10" db="EMBL/GenBank/DDBJ databases">
        <title>Arsenicibacter rosenii gen. nov., sp. nov., an efficient arsenic-methylating bacterium isolated from an arsenic-contaminated paddy soil.</title>
        <authorList>
            <person name="Huang K."/>
        </authorList>
    </citation>
    <scope>NUCLEOTIDE SEQUENCE [LARGE SCALE GENOMIC DNA]</scope>
    <source>
        <strain evidence="7 8">SM-1</strain>
    </source>
</reference>
<dbReference type="InterPro" id="IPR039425">
    <property type="entry name" value="RNA_pol_sigma-70-like"/>
</dbReference>
<evidence type="ECO:0000256" key="1">
    <source>
        <dbReference type="ARBA" id="ARBA00010641"/>
    </source>
</evidence>
<accession>A0A1S2VM87</accession>